<accession>A0AAP0PMZ1</accession>
<evidence type="ECO:0000313" key="1">
    <source>
        <dbReference type="EMBL" id="KAK9149932.1"/>
    </source>
</evidence>
<gene>
    <name evidence="1" type="ORF">Scep_008689</name>
</gene>
<comment type="caution">
    <text evidence="1">The sequence shown here is derived from an EMBL/GenBank/DDBJ whole genome shotgun (WGS) entry which is preliminary data.</text>
</comment>
<proteinExistence type="predicted"/>
<dbReference type="AlphaFoldDB" id="A0AAP0PMZ1"/>
<name>A0AAP0PMZ1_9MAGN</name>
<dbReference type="Proteomes" id="UP001419268">
    <property type="component" value="Unassembled WGS sequence"/>
</dbReference>
<keyword evidence="2" id="KW-1185">Reference proteome</keyword>
<dbReference type="EMBL" id="JBBNAG010000003">
    <property type="protein sequence ID" value="KAK9149932.1"/>
    <property type="molecule type" value="Genomic_DNA"/>
</dbReference>
<reference evidence="1 2" key="1">
    <citation type="submission" date="2024-01" db="EMBL/GenBank/DDBJ databases">
        <title>Genome assemblies of Stephania.</title>
        <authorList>
            <person name="Yang L."/>
        </authorList>
    </citation>
    <scope>NUCLEOTIDE SEQUENCE [LARGE SCALE GENOMIC DNA]</scope>
    <source>
        <strain evidence="1">JXDWG</strain>
        <tissue evidence="1">Leaf</tissue>
    </source>
</reference>
<sequence length="73" mass="8680">MTSEMFGLYMPRFLFISSSVTKPYINDPSKMVRTLQLDVSYDWQLELVHEREKELTQELTEVQRIRNDLLIGV</sequence>
<evidence type="ECO:0000313" key="2">
    <source>
        <dbReference type="Proteomes" id="UP001419268"/>
    </source>
</evidence>
<organism evidence="1 2">
    <name type="scientific">Stephania cephalantha</name>
    <dbReference type="NCBI Taxonomy" id="152367"/>
    <lineage>
        <taxon>Eukaryota</taxon>
        <taxon>Viridiplantae</taxon>
        <taxon>Streptophyta</taxon>
        <taxon>Embryophyta</taxon>
        <taxon>Tracheophyta</taxon>
        <taxon>Spermatophyta</taxon>
        <taxon>Magnoliopsida</taxon>
        <taxon>Ranunculales</taxon>
        <taxon>Menispermaceae</taxon>
        <taxon>Menispermoideae</taxon>
        <taxon>Cissampelideae</taxon>
        <taxon>Stephania</taxon>
    </lineage>
</organism>
<protein>
    <submittedName>
        <fullName evidence="1">Uncharacterized protein</fullName>
    </submittedName>
</protein>